<evidence type="ECO:0000256" key="1">
    <source>
        <dbReference type="ARBA" id="ARBA00009254"/>
    </source>
</evidence>
<dbReference type="GO" id="GO:0005840">
    <property type="term" value="C:ribosome"/>
    <property type="evidence" value="ECO:0007669"/>
    <property type="project" value="UniProtKB-KW"/>
</dbReference>
<dbReference type="NCBIfam" id="TIGR00012">
    <property type="entry name" value="L29"/>
    <property type="match status" value="1"/>
</dbReference>
<evidence type="ECO:0000256" key="3">
    <source>
        <dbReference type="ARBA" id="ARBA00023274"/>
    </source>
</evidence>
<reference evidence="7" key="1">
    <citation type="journal article" date="2019" name="Int. J. Syst. Evol. Microbiol.">
        <title>The Global Catalogue of Microorganisms (GCM) 10K type strain sequencing project: providing services to taxonomists for standard genome sequencing and annotation.</title>
        <authorList>
            <consortium name="The Broad Institute Genomics Platform"/>
            <consortium name="The Broad Institute Genome Sequencing Center for Infectious Disease"/>
            <person name="Wu L."/>
            <person name="Ma J."/>
        </authorList>
    </citation>
    <scope>NUCLEOTIDE SEQUENCE [LARGE SCALE GENOMIC DNA]</scope>
    <source>
        <strain evidence="7">CECT 7069</strain>
    </source>
</reference>
<dbReference type="Proteomes" id="UP001224644">
    <property type="component" value="Unassembled WGS sequence"/>
</dbReference>
<dbReference type="PANTHER" id="PTHR10916:SF0">
    <property type="entry name" value="LARGE RIBOSOMAL SUBUNIT PROTEIN UL29C"/>
    <property type="match status" value="1"/>
</dbReference>
<dbReference type="Gene3D" id="1.10.287.310">
    <property type="match status" value="1"/>
</dbReference>
<evidence type="ECO:0000313" key="7">
    <source>
        <dbReference type="Proteomes" id="UP001224644"/>
    </source>
</evidence>
<dbReference type="InterPro" id="IPR001854">
    <property type="entry name" value="Ribosomal_uL29"/>
</dbReference>
<dbReference type="SUPFAM" id="SSF46561">
    <property type="entry name" value="Ribosomal protein L29 (L29p)"/>
    <property type="match status" value="1"/>
</dbReference>
<name>A0ABT8BNZ0_9HYPH</name>
<keyword evidence="7" id="KW-1185">Reference proteome</keyword>
<dbReference type="HAMAP" id="MF_00374">
    <property type="entry name" value="Ribosomal_uL29"/>
    <property type="match status" value="1"/>
</dbReference>
<evidence type="ECO:0000313" key="6">
    <source>
        <dbReference type="EMBL" id="MDN3592943.1"/>
    </source>
</evidence>
<comment type="similarity">
    <text evidence="1 5">Belongs to the universal ribosomal protein uL29 family.</text>
</comment>
<evidence type="ECO:0000256" key="4">
    <source>
        <dbReference type="ARBA" id="ARBA00035204"/>
    </source>
</evidence>
<sequence>MKSSQRQSDLAALSPDQLSDELLSLKKEQFNLRFQGATGQLENVARVREVRRDIARVRTLQRQKTLKSAQA</sequence>
<keyword evidence="2 5" id="KW-0689">Ribosomal protein</keyword>
<dbReference type="InterPro" id="IPR036049">
    <property type="entry name" value="Ribosomal_uL29_sf"/>
</dbReference>
<accession>A0ABT8BNZ0</accession>
<dbReference type="CDD" id="cd00427">
    <property type="entry name" value="Ribosomal_L29_HIP"/>
    <property type="match status" value="1"/>
</dbReference>
<dbReference type="RefSeq" id="WP_238226622.1">
    <property type="nucleotide sequence ID" value="NZ_BPQD01000019.1"/>
</dbReference>
<keyword evidence="3 5" id="KW-0687">Ribonucleoprotein</keyword>
<organism evidence="6 7">
    <name type="scientific">Methylobacterium adhaesivum</name>
    <dbReference type="NCBI Taxonomy" id="333297"/>
    <lineage>
        <taxon>Bacteria</taxon>
        <taxon>Pseudomonadati</taxon>
        <taxon>Pseudomonadota</taxon>
        <taxon>Alphaproteobacteria</taxon>
        <taxon>Hyphomicrobiales</taxon>
        <taxon>Methylobacteriaceae</taxon>
        <taxon>Methylobacterium</taxon>
    </lineage>
</organism>
<dbReference type="Pfam" id="PF00831">
    <property type="entry name" value="Ribosomal_L29"/>
    <property type="match status" value="1"/>
</dbReference>
<gene>
    <name evidence="5 6" type="primary">rpmC</name>
    <name evidence="6" type="ORF">QWZ12_20300</name>
</gene>
<dbReference type="PANTHER" id="PTHR10916">
    <property type="entry name" value="60S RIBOSOMAL PROTEIN L35/50S RIBOSOMAL PROTEIN L29"/>
    <property type="match status" value="1"/>
</dbReference>
<proteinExistence type="inferred from homology"/>
<comment type="caution">
    <text evidence="6">The sequence shown here is derived from an EMBL/GenBank/DDBJ whole genome shotgun (WGS) entry which is preliminary data.</text>
</comment>
<dbReference type="InterPro" id="IPR050063">
    <property type="entry name" value="Ribosomal_protein_uL29"/>
</dbReference>
<evidence type="ECO:0000256" key="2">
    <source>
        <dbReference type="ARBA" id="ARBA00022980"/>
    </source>
</evidence>
<evidence type="ECO:0000256" key="5">
    <source>
        <dbReference type="HAMAP-Rule" id="MF_00374"/>
    </source>
</evidence>
<dbReference type="EMBL" id="JAUFPX010000019">
    <property type="protein sequence ID" value="MDN3592943.1"/>
    <property type="molecule type" value="Genomic_DNA"/>
</dbReference>
<protein>
    <recommendedName>
        <fullName evidence="4 5">Large ribosomal subunit protein uL29</fullName>
    </recommendedName>
</protein>